<dbReference type="Proteomes" id="UP000030392">
    <property type="component" value="Unassembled WGS sequence"/>
</dbReference>
<accession>A0A0A2CA53</accession>
<protein>
    <submittedName>
        <fullName evidence="1">Uncharacterized protein</fullName>
    </submittedName>
</protein>
<dbReference type="AlphaFoldDB" id="A0A0A2CA53"/>
<reference evidence="2" key="1">
    <citation type="journal article" date="2014" name="Sci. Data">
        <title>Genomes of diverse isolates of the marine cyanobacterium Prochlorococcus.</title>
        <authorList>
            <person name="Biller S."/>
            <person name="Berube P."/>
            <person name="Thompson J."/>
            <person name="Kelly L."/>
            <person name="Roggensack S."/>
            <person name="Awad L."/>
            <person name="Roache-Johnson K."/>
            <person name="Ding H."/>
            <person name="Giovannoni S.J."/>
            <person name="Moore L.R."/>
            <person name="Chisholm S.W."/>
        </authorList>
    </citation>
    <scope>NUCLEOTIDE SEQUENCE [LARGE SCALE GENOMIC DNA]</scope>
    <source>
        <strain evidence="2">PAC1</strain>
    </source>
</reference>
<sequence length="38" mass="4406">MTSTKSPDTSTSTKLNNEFKFSLWELIGCILFDLYARF</sequence>
<proteinExistence type="predicted"/>
<comment type="caution">
    <text evidence="1">The sequence shown here is derived from an EMBL/GenBank/DDBJ whole genome shotgun (WGS) entry which is preliminary data.</text>
</comment>
<organism evidence="1 2">
    <name type="scientific">Prochlorococcus marinus str. PAC1</name>
    <dbReference type="NCBI Taxonomy" id="59924"/>
    <lineage>
        <taxon>Bacteria</taxon>
        <taxon>Bacillati</taxon>
        <taxon>Cyanobacteriota</taxon>
        <taxon>Cyanophyceae</taxon>
        <taxon>Synechococcales</taxon>
        <taxon>Prochlorococcaceae</taxon>
        <taxon>Prochlorococcus</taxon>
    </lineage>
</organism>
<evidence type="ECO:0000313" key="1">
    <source>
        <dbReference type="EMBL" id="KGG22412.1"/>
    </source>
</evidence>
<dbReference type="EMBL" id="JNAX01000002">
    <property type="protein sequence ID" value="KGG22412.1"/>
    <property type="molecule type" value="Genomic_DNA"/>
</dbReference>
<name>A0A0A2CA53_PROMR</name>
<gene>
    <name evidence="1" type="ORF">EV03_0082</name>
</gene>
<evidence type="ECO:0000313" key="2">
    <source>
        <dbReference type="Proteomes" id="UP000030392"/>
    </source>
</evidence>